<dbReference type="PROSITE" id="PS00135">
    <property type="entry name" value="TRYPSIN_SER"/>
    <property type="match status" value="1"/>
</dbReference>
<dbReference type="GO" id="GO:0005576">
    <property type="term" value="C:extracellular region"/>
    <property type="evidence" value="ECO:0007669"/>
    <property type="project" value="UniProtKB-SubCell"/>
</dbReference>
<dbReference type="EMBL" id="JASPKZ010005316">
    <property type="protein sequence ID" value="KAJ9588707.1"/>
    <property type="molecule type" value="Genomic_DNA"/>
</dbReference>
<feature type="domain" description="Peptidase S1" evidence="12">
    <location>
        <begin position="249"/>
        <end position="486"/>
    </location>
</feature>
<dbReference type="PANTHER" id="PTHR24252:SF7">
    <property type="entry name" value="HYALIN"/>
    <property type="match status" value="1"/>
</dbReference>
<dbReference type="InterPro" id="IPR001314">
    <property type="entry name" value="Peptidase_S1A"/>
</dbReference>
<dbReference type="SMART" id="SM00676">
    <property type="entry name" value="DM10"/>
    <property type="match status" value="2"/>
</dbReference>
<dbReference type="InterPro" id="IPR009003">
    <property type="entry name" value="Peptidase_S1_PA"/>
</dbReference>
<dbReference type="InterPro" id="IPR006602">
    <property type="entry name" value="DM10_dom"/>
</dbReference>
<name>A0AAD7ZYS9_DIPPU</name>
<evidence type="ECO:0000256" key="9">
    <source>
        <dbReference type="ARBA" id="ARBA00023212"/>
    </source>
</evidence>
<dbReference type="PROSITE" id="PS50240">
    <property type="entry name" value="TRYPSIN_DOM"/>
    <property type="match status" value="1"/>
</dbReference>
<sequence>MRRYVIYYYLADDTVEVQEIHEKNDGRDPFPLLLKKMKLPRDWKDKPINFPSLAMESSDEEVLYYYTPKDFLVGETIFILGRRFLIYDTDKFTRKYFEEILKITQKARIDVFEKKPPPPVLPIPPHLGFGSPEDSLQSCLTVTIPVPPKKDVVRYVYNINKYLRYEAIMDWVHPEDKNRKFVFSYCLSDCSITINEIPQRNSGFMEGTYLRATRVPKPGTNLDDPDYYTPVDLYIGDVRLRLGFSSERIVGGTNANKGDFPYQISLQQVILGIIRSHICGGSIISPTWVLTAAHCIPSFGTLEVVAGEHNLNTNEGTEQRVAVQQSIVHAGYGGSVGPNDIAVVRLRSALTYNEYVQPIALPAADEVFGRTSILSGWGSTSTTSTASMPAILQTAQLPIVEYNQCLATYGSDSPLDPTNVCTGPLSGGMGACSGDSGGPLVQVKSDGSREIIGIVSWGVIPCGSSNAPSVYVRVSAFIDWINNNIQ</sequence>
<dbReference type="PROSITE" id="PS51336">
    <property type="entry name" value="DM10"/>
    <property type="match status" value="2"/>
</dbReference>
<evidence type="ECO:0000256" key="5">
    <source>
        <dbReference type="ARBA" id="ARBA00022670"/>
    </source>
</evidence>
<evidence type="ECO:0000256" key="3">
    <source>
        <dbReference type="ARBA" id="ARBA00022490"/>
    </source>
</evidence>
<protein>
    <submittedName>
        <fullName evidence="14">Uncharacterized protein</fullName>
    </submittedName>
</protein>
<dbReference type="GO" id="GO:0016485">
    <property type="term" value="P:protein processing"/>
    <property type="evidence" value="ECO:0007669"/>
    <property type="project" value="UniProtKB-ARBA"/>
</dbReference>
<dbReference type="InterPro" id="IPR033116">
    <property type="entry name" value="TRYPSIN_SER"/>
</dbReference>
<comment type="subcellular location">
    <subcellularLocation>
        <location evidence="1">Cytoplasm</location>
        <location evidence="1">Cytoskeleton</location>
        <location evidence="1">Cilium axoneme</location>
    </subcellularLocation>
    <subcellularLocation>
        <location evidence="2">Secreted</location>
    </subcellularLocation>
</comment>
<dbReference type="GO" id="GO:0004252">
    <property type="term" value="F:serine-type endopeptidase activity"/>
    <property type="evidence" value="ECO:0007669"/>
    <property type="project" value="InterPro"/>
</dbReference>
<reference evidence="14" key="1">
    <citation type="journal article" date="2023" name="IScience">
        <title>Live-bearing cockroach genome reveals convergent evolutionary mechanisms linked to viviparity in insects and beyond.</title>
        <authorList>
            <person name="Fouks B."/>
            <person name="Harrison M.C."/>
            <person name="Mikhailova A.A."/>
            <person name="Marchal E."/>
            <person name="English S."/>
            <person name="Carruthers M."/>
            <person name="Jennings E.C."/>
            <person name="Chiamaka E.L."/>
            <person name="Frigard R.A."/>
            <person name="Pippel M."/>
            <person name="Attardo G.M."/>
            <person name="Benoit J.B."/>
            <person name="Bornberg-Bauer E."/>
            <person name="Tobe S.S."/>
        </authorList>
    </citation>
    <scope>NUCLEOTIDE SEQUENCE</scope>
    <source>
        <strain evidence="14">Stay&amp;Tobe</strain>
    </source>
</reference>
<proteinExistence type="predicted"/>
<evidence type="ECO:0000256" key="8">
    <source>
        <dbReference type="ARBA" id="ARBA00023157"/>
    </source>
</evidence>
<comment type="caution">
    <text evidence="14">The sequence shown here is derived from an EMBL/GenBank/DDBJ whole genome shotgun (WGS) entry which is preliminary data.</text>
</comment>
<gene>
    <name evidence="14" type="ORF">L9F63_017999</name>
</gene>
<feature type="domain" description="DM10" evidence="13">
    <location>
        <begin position="1"/>
        <end position="101"/>
    </location>
</feature>
<reference evidence="14" key="2">
    <citation type="submission" date="2023-05" db="EMBL/GenBank/DDBJ databases">
        <authorList>
            <person name="Fouks B."/>
        </authorList>
    </citation>
    <scope>NUCLEOTIDE SEQUENCE</scope>
    <source>
        <strain evidence="14">Stay&amp;Tobe</strain>
        <tissue evidence="14">Testes</tissue>
    </source>
</reference>
<evidence type="ECO:0000313" key="15">
    <source>
        <dbReference type="Proteomes" id="UP001233999"/>
    </source>
</evidence>
<dbReference type="InterPro" id="IPR001254">
    <property type="entry name" value="Trypsin_dom"/>
</dbReference>
<keyword evidence="4" id="KW-0964">Secreted</keyword>
<dbReference type="GO" id="GO:0005930">
    <property type="term" value="C:axoneme"/>
    <property type="evidence" value="ECO:0007669"/>
    <property type="project" value="UniProtKB-SubCell"/>
</dbReference>
<dbReference type="Pfam" id="PF06565">
    <property type="entry name" value="DM10_dom"/>
    <property type="match status" value="2"/>
</dbReference>
<dbReference type="Gene3D" id="2.40.10.10">
    <property type="entry name" value="Trypsin-like serine proteases"/>
    <property type="match status" value="2"/>
</dbReference>
<evidence type="ECO:0000259" key="12">
    <source>
        <dbReference type="PROSITE" id="PS50240"/>
    </source>
</evidence>
<keyword evidence="5 11" id="KW-0645">Protease</keyword>
<dbReference type="Gene3D" id="2.30.29.170">
    <property type="match status" value="2"/>
</dbReference>
<dbReference type="Proteomes" id="UP001233999">
    <property type="component" value="Unassembled WGS sequence"/>
</dbReference>
<dbReference type="PANTHER" id="PTHR24252">
    <property type="entry name" value="ACROSIN-RELATED"/>
    <property type="match status" value="1"/>
</dbReference>
<dbReference type="InterPro" id="IPR018114">
    <property type="entry name" value="TRYPSIN_HIS"/>
</dbReference>
<dbReference type="InterPro" id="IPR043504">
    <property type="entry name" value="Peptidase_S1_PA_chymotrypsin"/>
</dbReference>
<dbReference type="SMART" id="SM00020">
    <property type="entry name" value="Tryp_SPc"/>
    <property type="match status" value="1"/>
</dbReference>
<evidence type="ECO:0000256" key="2">
    <source>
        <dbReference type="ARBA" id="ARBA00004613"/>
    </source>
</evidence>
<keyword evidence="7 11" id="KW-0720">Serine protease</keyword>
<dbReference type="FunFam" id="2.40.10.10:FF:000047">
    <property type="entry name" value="Trypsin eta"/>
    <property type="match status" value="1"/>
</dbReference>
<keyword evidence="3" id="KW-0963">Cytoplasm</keyword>
<dbReference type="Pfam" id="PF00089">
    <property type="entry name" value="Trypsin"/>
    <property type="match status" value="1"/>
</dbReference>
<feature type="domain" description="DM10" evidence="13">
    <location>
        <begin position="159"/>
        <end position="265"/>
    </location>
</feature>
<evidence type="ECO:0000256" key="1">
    <source>
        <dbReference type="ARBA" id="ARBA00004430"/>
    </source>
</evidence>
<evidence type="ECO:0000256" key="10">
    <source>
        <dbReference type="ARBA" id="ARBA00023273"/>
    </source>
</evidence>
<dbReference type="SUPFAM" id="SSF50494">
    <property type="entry name" value="Trypsin-like serine proteases"/>
    <property type="match status" value="1"/>
</dbReference>
<accession>A0AAD7ZYS9</accession>
<evidence type="ECO:0000256" key="11">
    <source>
        <dbReference type="RuleBase" id="RU363034"/>
    </source>
</evidence>
<keyword evidence="6 11" id="KW-0378">Hydrolase</keyword>
<evidence type="ECO:0000256" key="6">
    <source>
        <dbReference type="ARBA" id="ARBA00022801"/>
    </source>
</evidence>
<keyword evidence="8" id="KW-1015">Disulfide bond</keyword>
<organism evidence="14 15">
    <name type="scientific">Diploptera punctata</name>
    <name type="common">Pacific beetle cockroach</name>
    <dbReference type="NCBI Taxonomy" id="6984"/>
    <lineage>
        <taxon>Eukaryota</taxon>
        <taxon>Metazoa</taxon>
        <taxon>Ecdysozoa</taxon>
        <taxon>Arthropoda</taxon>
        <taxon>Hexapoda</taxon>
        <taxon>Insecta</taxon>
        <taxon>Pterygota</taxon>
        <taxon>Neoptera</taxon>
        <taxon>Polyneoptera</taxon>
        <taxon>Dictyoptera</taxon>
        <taxon>Blattodea</taxon>
        <taxon>Blaberoidea</taxon>
        <taxon>Blaberidae</taxon>
        <taxon>Diplopterinae</taxon>
        <taxon>Diploptera</taxon>
    </lineage>
</organism>
<evidence type="ECO:0000256" key="4">
    <source>
        <dbReference type="ARBA" id="ARBA00022525"/>
    </source>
</evidence>
<dbReference type="CDD" id="cd00190">
    <property type="entry name" value="Tryp_SPc"/>
    <property type="match status" value="1"/>
</dbReference>
<keyword evidence="15" id="KW-1185">Reference proteome</keyword>
<keyword evidence="10" id="KW-0966">Cell projection</keyword>
<evidence type="ECO:0000256" key="7">
    <source>
        <dbReference type="ARBA" id="ARBA00022825"/>
    </source>
</evidence>
<dbReference type="PRINTS" id="PR00722">
    <property type="entry name" value="CHYMOTRYPSIN"/>
</dbReference>
<dbReference type="AlphaFoldDB" id="A0AAD7ZYS9"/>
<dbReference type="PROSITE" id="PS00134">
    <property type="entry name" value="TRYPSIN_HIS"/>
    <property type="match status" value="1"/>
</dbReference>
<evidence type="ECO:0000259" key="13">
    <source>
        <dbReference type="PROSITE" id="PS51336"/>
    </source>
</evidence>
<keyword evidence="9" id="KW-0206">Cytoskeleton</keyword>
<evidence type="ECO:0000313" key="14">
    <source>
        <dbReference type="EMBL" id="KAJ9588707.1"/>
    </source>
</evidence>